<sequence length="259" mass="26853">MHIDWWTIAIQAVNVLILIWLLRRFLFRPVAGIIEQRRLAVVAEMDAAAAARSQADALAARAREDHDRQQANRAAATALATADATRAAAAVIAKAHADADAIMARAADDAARLAQAGAADTARGAQDLAVRIAGRLLDRLPPAARIDGFIDGFASALAALPADLRARLAAGPVDVVAAVAPDGETSARLETAVLAALGRATTDTTAPLDAKVSGDAAAKVRVAVDPALIAGLELVADHAVVRNSFRADLARITEELARP</sequence>
<evidence type="ECO:0000256" key="12">
    <source>
        <dbReference type="ARBA" id="ARBA00037847"/>
    </source>
</evidence>
<comment type="similarity">
    <text evidence="1 13">Belongs to the ATPase B chain family.</text>
</comment>
<evidence type="ECO:0000256" key="8">
    <source>
        <dbReference type="ARBA" id="ARBA00023136"/>
    </source>
</evidence>
<keyword evidence="9 13" id="KW-0066">ATP synthesis</keyword>
<dbReference type="RefSeq" id="WP_345936778.1">
    <property type="nucleotide sequence ID" value="NZ_JBBKTW010000001.1"/>
</dbReference>
<accession>A0ABU9YF11</accession>
<evidence type="ECO:0000256" key="11">
    <source>
        <dbReference type="ARBA" id="ARBA00025614"/>
    </source>
</evidence>
<evidence type="ECO:0000256" key="6">
    <source>
        <dbReference type="ARBA" id="ARBA00022989"/>
    </source>
</evidence>
<evidence type="ECO:0000256" key="7">
    <source>
        <dbReference type="ARBA" id="ARBA00023065"/>
    </source>
</evidence>
<evidence type="ECO:0000256" key="10">
    <source>
        <dbReference type="ARBA" id="ARBA00025198"/>
    </source>
</evidence>
<keyword evidence="7 13" id="KW-0406">Ion transport</keyword>
<name>A0ABU9YF11_9PROT</name>
<gene>
    <name evidence="13" type="primary">atpF</name>
    <name evidence="14" type="ORF">WG926_03605</name>
</gene>
<dbReference type="Pfam" id="PF00430">
    <property type="entry name" value="ATP-synt_B"/>
    <property type="match status" value="1"/>
</dbReference>
<evidence type="ECO:0000256" key="1">
    <source>
        <dbReference type="ARBA" id="ARBA00005513"/>
    </source>
</evidence>
<proteinExistence type="inferred from homology"/>
<evidence type="ECO:0000313" key="15">
    <source>
        <dbReference type="Proteomes" id="UP001413721"/>
    </source>
</evidence>
<feature type="transmembrane region" description="Helical" evidence="13">
    <location>
        <begin position="6"/>
        <end position="22"/>
    </location>
</feature>
<comment type="subunit">
    <text evidence="13">F-type ATPases have 2 components, F(1) - the catalytic core - and F(0) - the membrane proton channel. F(1) has five subunits: alpha(3), beta(3), gamma(1), delta(1), epsilon(1). F(0) has three main subunits: a(1), b(2) and c(10-14). The alpha and beta chains form an alternating ring which encloses part of the gamma chain. F(1) is attached to F(0) by a central stalk formed by the gamma and epsilon chains, while a peripheral stalk is formed by the delta and b chains.</text>
</comment>
<dbReference type="PANTHER" id="PTHR33445:SF2">
    <property type="entry name" value="ATP SYNTHASE SUBUNIT B', CHLOROPLASTIC"/>
    <property type="match status" value="1"/>
</dbReference>
<comment type="function">
    <text evidence="10 13">F(1)F(0) ATP synthase produces ATP from ADP in the presence of a proton or sodium gradient. F-type ATPases consist of two structural domains, F(1) containing the extramembraneous catalytic core and F(0) containing the membrane proton channel, linked together by a central stalk and a peripheral stalk. During catalysis, ATP synthesis in the catalytic domain of F(1) is coupled via a rotary mechanism of the central stalk subunits to proton translocation.</text>
</comment>
<keyword evidence="3 13" id="KW-0138">CF(0)</keyword>
<comment type="caution">
    <text evidence="14">The sequence shown here is derived from an EMBL/GenBank/DDBJ whole genome shotgun (WGS) entry which is preliminary data.</text>
</comment>
<comment type="subcellular location">
    <subcellularLocation>
        <location evidence="13">Cell membrane</location>
        <topology evidence="13">Single-pass membrane protein</topology>
    </subcellularLocation>
    <subcellularLocation>
        <location evidence="12">Endomembrane system</location>
        <topology evidence="12">Single-pass membrane protein</topology>
    </subcellularLocation>
</comment>
<keyword evidence="15" id="KW-1185">Reference proteome</keyword>
<dbReference type="PANTHER" id="PTHR33445">
    <property type="entry name" value="ATP SYNTHASE SUBUNIT B', CHLOROPLASTIC"/>
    <property type="match status" value="1"/>
</dbReference>
<dbReference type="InterPro" id="IPR002146">
    <property type="entry name" value="ATP_synth_b/b'su_bac/chlpt"/>
</dbReference>
<dbReference type="Proteomes" id="UP001413721">
    <property type="component" value="Unassembled WGS sequence"/>
</dbReference>
<evidence type="ECO:0000256" key="13">
    <source>
        <dbReference type="HAMAP-Rule" id="MF_01398"/>
    </source>
</evidence>
<keyword evidence="8 13" id="KW-0472">Membrane</keyword>
<keyword evidence="5 13" id="KW-0375">Hydrogen ion transport</keyword>
<evidence type="ECO:0000256" key="9">
    <source>
        <dbReference type="ARBA" id="ARBA00023310"/>
    </source>
</evidence>
<comment type="function">
    <text evidence="11">Component of the F(0) channel, it forms part of the peripheral stalk, linking F(1) to F(0). The b'-subunit is a diverged and duplicated form of b found in plants and photosynthetic bacteria.</text>
</comment>
<protein>
    <recommendedName>
        <fullName evidence="13">ATP synthase subunit b</fullName>
    </recommendedName>
    <alternativeName>
        <fullName evidence="13">ATP synthase F(0) sector subunit b</fullName>
    </alternativeName>
    <alternativeName>
        <fullName evidence="13">ATPase subunit I</fullName>
    </alternativeName>
    <alternativeName>
        <fullName evidence="13">F-type ATPase subunit b</fullName>
        <shortName evidence="13">F-ATPase subunit b</shortName>
    </alternativeName>
</protein>
<dbReference type="HAMAP" id="MF_01398">
    <property type="entry name" value="ATP_synth_b_bprime"/>
    <property type="match status" value="1"/>
</dbReference>
<reference evidence="14 15" key="1">
    <citation type="submission" date="2024-03" db="EMBL/GenBank/DDBJ databases">
        <title>High-quality draft genome sequencing of Tistrella sp. BH-R2-4.</title>
        <authorList>
            <person name="Dong C."/>
        </authorList>
    </citation>
    <scope>NUCLEOTIDE SEQUENCE [LARGE SCALE GENOMIC DNA]</scope>
    <source>
        <strain evidence="14 15">BH-R2-4</strain>
    </source>
</reference>
<keyword evidence="13" id="KW-1003">Cell membrane</keyword>
<evidence type="ECO:0000256" key="4">
    <source>
        <dbReference type="ARBA" id="ARBA00022692"/>
    </source>
</evidence>
<evidence type="ECO:0000256" key="5">
    <source>
        <dbReference type="ARBA" id="ARBA00022781"/>
    </source>
</evidence>
<evidence type="ECO:0000256" key="3">
    <source>
        <dbReference type="ARBA" id="ARBA00022547"/>
    </source>
</evidence>
<keyword evidence="2 13" id="KW-0813">Transport</keyword>
<dbReference type="InterPro" id="IPR050059">
    <property type="entry name" value="ATP_synthase_B_chain"/>
</dbReference>
<evidence type="ECO:0000256" key="2">
    <source>
        <dbReference type="ARBA" id="ARBA00022448"/>
    </source>
</evidence>
<evidence type="ECO:0000313" key="14">
    <source>
        <dbReference type="EMBL" id="MEN2987375.1"/>
    </source>
</evidence>
<organism evidence="14 15">
    <name type="scientific">Tistrella arctica</name>
    <dbReference type="NCBI Taxonomy" id="3133430"/>
    <lineage>
        <taxon>Bacteria</taxon>
        <taxon>Pseudomonadati</taxon>
        <taxon>Pseudomonadota</taxon>
        <taxon>Alphaproteobacteria</taxon>
        <taxon>Geminicoccales</taxon>
        <taxon>Geminicoccaceae</taxon>
        <taxon>Tistrella</taxon>
    </lineage>
</organism>
<keyword evidence="4 13" id="KW-0812">Transmembrane</keyword>
<keyword evidence="6 13" id="KW-1133">Transmembrane helix</keyword>
<dbReference type="EMBL" id="JBBKTW010000001">
    <property type="protein sequence ID" value="MEN2987375.1"/>
    <property type="molecule type" value="Genomic_DNA"/>
</dbReference>